<protein>
    <submittedName>
        <fullName evidence="1">DUF1415 domain-containing protein</fullName>
    </submittedName>
</protein>
<dbReference type="Pfam" id="PF07209">
    <property type="entry name" value="DUF1415"/>
    <property type="match status" value="1"/>
</dbReference>
<accession>A0A5B8XZJ0</accession>
<dbReference type="AlphaFoldDB" id="A0A4Y6PNN2"/>
<name>A0A4Y6PNN2_PERCE</name>
<accession>A0A4Y6PNN2</accession>
<dbReference type="EMBL" id="CP041186">
    <property type="protein sequence ID" value="QDG49894.1"/>
    <property type="molecule type" value="Genomic_DNA"/>
</dbReference>
<dbReference type="InterPro" id="IPR009858">
    <property type="entry name" value="DUF1415"/>
</dbReference>
<keyword evidence="2" id="KW-1185">Reference proteome</keyword>
<reference evidence="1 2" key="1">
    <citation type="submission" date="2019-06" db="EMBL/GenBank/DDBJ databases">
        <title>Persicimonas caeni gen. nov., sp. nov., a predatory bacterium isolated from solar saltern.</title>
        <authorList>
            <person name="Wang S."/>
        </authorList>
    </citation>
    <scope>NUCLEOTIDE SEQUENCE [LARGE SCALE GENOMIC DNA]</scope>
    <source>
        <strain evidence="1 2">YN101</strain>
    </source>
</reference>
<evidence type="ECO:0000313" key="1">
    <source>
        <dbReference type="EMBL" id="QDG49894.1"/>
    </source>
</evidence>
<sequence length="181" mass="20491">MEDVVTKTRRWLEDAVIGLNLCPFARAVYVRDEVRIAVDEARGFEDAIRRALDEADRLLQAAPDDIATTLVVFPHALSDFDEFLDAVDAVDELIERAGAAGILQLAHFHPQYQFEGTEADDLENFTNRAPYPTLHLLREAQISEGVASHPNPEAIPERNIEVLEELGELEVHKMWDRWSTD</sequence>
<dbReference type="OrthoDB" id="277390at2"/>
<dbReference type="Proteomes" id="UP000315995">
    <property type="component" value="Chromosome"/>
</dbReference>
<evidence type="ECO:0000313" key="2">
    <source>
        <dbReference type="Proteomes" id="UP000315995"/>
    </source>
</evidence>
<proteinExistence type="predicted"/>
<gene>
    <name evidence="1" type="ORF">FIV42_03795</name>
</gene>
<organism evidence="1 2">
    <name type="scientific">Persicimonas caeni</name>
    <dbReference type="NCBI Taxonomy" id="2292766"/>
    <lineage>
        <taxon>Bacteria</taxon>
        <taxon>Deltaproteobacteria</taxon>
        <taxon>Bradymonadales</taxon>
        <taxon>Bradymonadaceae</taxon>
        <taxon>Persicimonas</taxon>
    </lineage>
</organism>